<dbReference type="RefSeq" id="WP_011992272.1">
    <property type="nucleotide sequence ID" value="NC_009715.2"/>
</dbReference>
<organism evidence="3 4">
    <name type="scientific">Campylobacter curvus (strain 525.92)</name>
    <dbReference type="NCBI Taxonomy" id="360105"/>
    <lineage>
        <taxon>Bacteria</taxon>
        <taxon>Pseudomonadati</taxon>
        <taxon>Campylobacterota</taxon>
        <taxon>Epsilonproteobacteria</taxon>
        <taxon>Campylobacterales</taxon>
        <taxon>Campylobacteraceae</taxon>
        <taxon>Campylobacter</taxon>
    </lineage>
</organism>
<dbReference type="EMBL" id="CP000767">
    <property type="protein sequence ID" value="EAT99531.1"/>
    <property type="molecule type" value="Genomic_DNA"/>
</dbReference>
<dbReference type="KEGG" id="ccv:CCV52592_1435"/>
<evidence type="ECO:0000256" key="1">
    <source>
        <dbReference type="SAM" id="Phobius"/>
    </source>
</evidence>
<evidence type="ECO:0000259" key="2">
    <source>
        <dbReference type="Pfam" id="PF02470"/>
    </source>
</evidence>
<reference evidence="3" key="1">
    <citation type="submission" date="2016-07" db="EMBL/GenBank/DDBJ databases">
        <title>Comparative genomics of the Campylobacter concisus group.</title>
        <authorList>
            <person name="Miller W.G."/>
            <person name="Yee E."/>
            <person name="Chapman M.H."/>
            <person name="Huynh S."/>
            <person name="Bono J.L."/>
            <person name="On S.L.W."/>
            <person name="StLeger J."/>
            <person name="Foster G."/>
            <person name="Parker C.T."/>
        </authorList>
    </citation>
    <scope>NUCLEOTIDE SEQUENCE</scope>
    <source>
        <strain evidence="3">525.92</strain>
    </source>
</reference>
<feature type="transmembrane region" description="Helical" evidence="1">
    <location>
        <begin position="7"/>
        <end position="28"/>
    </location>
</feature>
<dbReference type="OrthoDB" id="5372112at2"/>
<keyword evidence="4" id="KW-1185">Reference proteome</keyword>
<evidence type="ECO:0000313" key="4">
    <source>
        <dbReference type="Proteomes" id="UP000006380"/>
    </source>
</evidence>
<dbReference type="Proteomes" id="UP000006380">
    <property type="component" value="Chromosome"/>
</dbReference>
<dbReference type="InterPro" id="IPR003399">
    <property type="entry name" value="Mce/MlaD"/>
</dbReference>
<gene>
    <name evidence="3" type="ORF">CCV52592_1435</name>
</gene>
<dbReference type="Pfam" id="PF02470">
    <property type="entry name" value="MlaD"/>
    <property type="match status" value="1"/>
</dbReference>
<proteinExistence type="predicted"/>
<keyword evidence="1" id="KW-0812">Transmembrane</keyword>
<name>A7GYD8_CAMC5</name>
<dbReference type="PANTHER" id="PTHR36698">
    <property type="entry name" value="BLL5892 PROTEIN"/>
    <property type="match status" value="1"/>
</dbReference>
<keyword evidence="1" id="KW-0472">Membrane</keyword>
<sequence length="313" mass="35323">MENRNSYTIVGMFFIFCMSAFAVFIWWMTNHDDSKLQYKNYYIHTSELPSGLKVDSQVKFIGVPAGTVSKIDFVKDDKNALIEITMKIRDDVPIRKDSVASIETQAISGVASINISRGKEEFAKGERPILRLEQSLLSKLGTNAQNITEKLNQTLTKIDGFFSPENIEHLNMILANIDKFTGVLTDEDGLSKVDQIVTDLRNFTANLDQTDINRTMQNVNALLTNANLVAKSLNTAIGGYQSVQNLVKIKLENGEYDLKNTLTPMLLEATEFFSGFEKTLREFRGALYRLEDNPYEFFFKNPVPNSQQNGDGK</sequence>
<evidence type="ECO:0000313" key="3">
    <source>
        <dbReference type="EMBL" id="EAT99531.1"/>
    </source>
</evidence>
<protein>
    <submittedName>
        <fullName evidence="3">Lipid asymmetry ABC transporter MlaABCDEF, periplasmic component MlaD</fullName>
    </submittedName>
</protein>
<dbReference type="AlphaFoldDB" id="A7GYD8"/>
<dbReference type="PANTHER" id="PTHR36698:SF2">
    <property type="entry name" value="MCE_MLAD DOMAIN-CONTAINING PROTEIN"/>
    <property type="match status" value="1"/>
</dbReference>
<feature type="domain" description="Mce/MlaD" evidence="2">
    <location>
        <begin position="38"/>
        <end position="118"/>
    </location>
</feature>
<keyword evidence="1" id="KW-1133">Transmembrane helix</keyword>
<accession>A7GYD8</accession>
<dbReference type="STRING" id="360105.CCV52592_1435"/>
<dbReference type="HOGENOM" id="CLU_013850_0_0_7"/>